<comment type="subcellular location">
    <subcellularLocation>
        <location evidence="2">Cell membrane</location>
    </subcellularLocation>
</comment>
<feature type="region of interest" description="Disordered" evidence="8">
    <location>
        <begin position="117"/>
        <end position="136"/>
    </location>
</feature>
<sequence>MEGYAGYRKGKEINSYSYSYSYSHSHSNSNPSFSSTLLDAIYRSIDEGEEELVAYRETMKKKQNDLVGFQSEEEMANFQRACMIEKWMEKKVSEKAVDRRKSMADFDRKSRKESGNIGNSLFLKSSSSSSDSSCGGGFSSSEAESVHVVSSRTSCYGLQRPKPIRTSVIASEKEKISKYDKVFDDNTCHQKHKNEGGFMKTKSKALKIYGDLKKVKQPISPGGRLASFLNSLFTASNAKKSKISSNGAYDDHSSTVKSANASTCSSASSFSRSCLSKTPSSRGKSSNGTKRSVRFYPVSEIVDEYCQPCGHKSLHEDKQKLEPIKSRITSSINDELMVHLMEKNRRVEDAARDLLRNYQKKVETEFDLERRHVKNQVFDNQDEDLEEDEDDDDDASCASSELFELNNLSAIGMERYREELPVYETTRLDKNRAIANGLIL</sequence>
<feature type="compositionally biased region" description="Low complexity" evidence="8">
    <location>
        <begin position="125"/>
        <end position="136"/>
    </location>
</feature>
<gene>
    <name evidence="9" type="ORF">OLEA9_A098938</name>
</gene>
<comment type="similarity">
    <text evidence="3">Belongs to the BIG GRAIN 1 (BG1) plant protein family.</text>
</comment>
<dbReference type="GO" id="GO:0009734">
    <property type="term" value="P:auxin-activated signaling pathway"/>
    <property type="evidence" value="ECO:0007669"/>
    <property type="project" value="UniProtKB-KW"/>
</dbReference>
<reference evidence="9 10" key="1">
    <citation type="submission" date="2019-12" db="EMBL/GenBank/DDBJ databases">
        <authorList>
            <person name="Alioto T."/>
            <person name="Alioto T."/>
            <person name="Gomez Garrido J."/>
        </authorList>
    </citation>
    <scope>NUCLEOTIDE SEQUENCE [LARGE SCALE GENOMIC DNA]</scope>
</reference>
<feature type="compositionally biased region" description="Acidic residues" evidence="8">
    <location>
        <begin position="380"/>
        <end position="395"/>
    </location>
</feature>
<evidence type="ECO:0000256" key="6">
    <source>
        <dbReference type="ARBA" id="ARBA00023136"/>
    </source>
</evidence>
<organism evidence="9 10">
    <name type="scientific">Olea europaea subsp. europaea</name>
    <dbReference type="NCBI Taxonomy" id="158383"/>
    <lineage>
        <taxon>Eukaryota</taxon>
        <taxon>Viridiplantae</taxon>
        <taxon>Streptophyta</taxon>
        <taxon>Embryophyta</taxon>
        <taxon>Tracheophyta</taxon>
        <taxon>Spermatophyta</taxon>
        <taxon>Magnoliopsida</taxon>
        <taxon>eudicotyledons</taxon>
        <taxon>Gunneridae</taxon>
        <taxon>Pentapetalae</taxon>
        <taxon>asterids</taxon>
        <taxon>lamiids</taxon>
        <taxon>Lamiales</taxon>
        <taxon>Oleaceae</taxon>
        <taxon>Oleeae</taxon>
        <taxon>Olea</taxon>
    </lineage>
</organism>
<feature type="region of interest" description="Disordered" evidence="8">
    <location>
        <begin position="377"/>
        <end position="398"/>
    </location>
</feature>
<dbReference type="GO" id="GO:0005886">
    <property type="term" value="C:plasma membrane"/>
    <property type="evidence" value="ECO:0007669"/>
    <property type="project" value="UniProtKB-SubCell"/>
</dbReference>
<dbReference type="PANTHER" id="PTHR33541:SF28">
    <property type="entry name" value="PROTEIN BIG GRAIN 1-LIKE A"/>
    <property type="match status" value="1"/>
</dbReference>
<keyword evidence="6" id="KW-0472">Membrane</keyword>
<evidence type="ECO:0000256" key="2">
    <source>
        <dbReference type="ARBA" id="ARBA00004236"/>
    </source>
</evidence>
<feature type="compositionally biased region" description="Low complexity" evidence="8">
    <location>
        <begin position="264"/>
        <end position="276"/>
    </location>
</feature>
<comment type="caution">
    <text evidence="9">The sequence shown here is derived from an EMBL/GenBank/DDBJ whole genome shotgun (WGS) entry which is preliminary data.</text>
</comment>
<evidence type="ECO:0000256" key="8">
    <source>
        <dbReference type="SAM" id="MobiDB-lite"/>
    </source>
</evidence>
<evidence type="ECO:0000256" key="4">
    <source>
        <dbReference type="ARBA" id="ARBA00022448"/>
    </source>
</evidence>
<evidence type="ECO:0000313" key="9">
    <source>
        <dbReference type="EMBL" id="CAA2964878.1"/>
    </source>
</evidence>
<name>A0A8S0QH37_OLEEU</name>
<proteinExistence type="inferred from homology"/>
<dbReference type="OrthoDB" id="680041at2759"/>
<protein>
    <recommendedName>
        <fullName evidence="11">Protein BIG GRAIN 1-like A</fullName>
    </recommendedName>
</protein>
<dbReference type="PANTHER" id="PTHR33541">
    <property type="entry name" value="PROTEIN BIG GRAIN 1-LIKE A-RELATED"/>
    <property type="match status" value="1"/>
</dbReference>
<keyword evidence="7" id="KW-0927">Auxin signaling pathway</keyword>
<evidence type="ECO:0000256" key="3">
    <source>
        <dbReference type="ARBA" id="ARBA00010067"/>
    </source>
</evidence>
<keyword evidence="5" id="KW-1003">Cell membrane</keyword>
<evidence type="ECO:0000256" key="5">
    <source>
        <dbReference type="ARBA" id="ARBA00022475"/>
    </source>
</evidence>
<evidence type="ECO:0000256" key="1">
    <source>
        <dbReference type="ARBA" id="ARBA00002281"/>
    </source>
</evidence>
<dbReference type="Proteomes" id="UP000594638">
    <property type="component" value="Unassembled WGS sequence"/>
</dbReference>
<keyword evidence="4" id="KW-0813">Transport</keyword>
<accession>A0A8S0QH37</accession>
<feature type="region of interest" description="Disordered" evidence="8">
    <location>
        <begin position="264"/>
        <end position="290"/>
    </location>
</feature>
<keyword evidence="10" id="KW-1185">Reference proteome</keyword>
<evidence type="ECO:0000313" key="10">
    <source>
        <dbReference type="Proteomes" id="UP000594638"/>
    </source>
</evidence>
<dbReference type="AlphaFoldDB" id="A0A8S0QH37"/>
<evidence type="ECO:0008006" key="11">
    <source>
        <dbReference type="Google" id="ProtNLM"/>
    </source>
</evidence>
<dbReference type="InterPro" id="IPR039621">
    <property type="entry name" value="BG1-like"/>
</dbReference>
<comment type="function">
    <text evidence="1">Involved in auxin transport. Regulator of the auxin signaling pathway.</text>
</comment>
<evidence type="ECO:0000256" key="7">
    <source>
        <dbReference type="ARBA" id="ARBA00023294"/>
    </source>
</evidence>
<dbReference type="EMBL" id="CACTIH010001831">
    <property type="protein sequence ID" value="CAA2964878.1"/>
    <property type="molecule type" value="Genomic_DNA"/>
</dbReference>
<dbReference type="Gramene" id="OE9A098938T1">
    <property type="protein sequence ID" value="OE9A098938C1"/>
    <property type="gene ID" value="OE9A098938"/>
</dbReference>
<feature type="compositionally biased region" description="Polar residues" evidence="8">
    <location>
        <begin position="277"/>
        <end position="290"/>
    </location>
</feature>